<dbReference type="EMBL" id="JACIJH010000013">
    <property type="protein sequence ID" value="MBB5707953.1"/>
    <property type="molecule type" value="Genomic_DNA"/>
</dbReference>
<proteinExistence type="predicted"/>
<comment type="caution">
    <text evidence="1">The sequence shown here is derived from an EMBL/GenBank/DDBJ whole genome shotgun (WGS) entry which is preliminary data.</text>
</comment>
<keyword evidence="2" id="KW-1185">Reference proteome</keyword>
<organism evidence="1 2">
    <name type="scientific">Sphingopyxis panaciterrulae</name>
    <dbReference type="NCBI Taxonomy" id="462372"/>
    <lineage>
        <taxon>Bacteria</taxon>
        <taxon>Pseudomonadati</taxon>
        <taxon>Pseudomonadota</taxon>
        <taxon>Alphaproteobacteria</taxon>
        <taxon>Sphingomonadales</taxon>
        <taxon>Sphingomonadaceae</taxon>
        <taxon>Sphingopyxis</taxon>
    </lineage>
</organism>
<evidence type="ECO:0000313" key="2">
    <source>
        <dbReference type="Proteomes" id="UP000537161"/>
    </source>
</evidence>
<protein>
    <submittedName>
        <fullName evidence="1">Uncharacterized protein</fullName>
    </submittedName>
</protein>
<name>A0A7W9ERQ6_9SPHN</name>
<dbReference type="Proteomes" id="UP000537161">
    <property type="component" value="Unassembled WGS sequence"/>
</dbReference>
<gene>
    <name evidence="1" type="ORF">FHR21_003323</name>
</gene>
<evidence type="ECO:0000313" key="1">
    <source>
        <dbReference type="EMBL" id="MBB5707953.1"/>
    </source>
</evidence>
<dbReference type="RefSeq" id="WP_184100273.1">
    <property type="nucleotide sequence ID" value="NZ_JACIJH010000013.1"/>
</dbReference>
<sequence>MAQDGTDEAALPAATDTKPAITPLAAQAMYNFTRCVVEFSRLGAEKLLARDFRSDEYRQAMRRYVKGHGRCAPRSELGSSQLVFAGNLAEHLLIDKFSETALAADLARDRSAMPIEARSVAEGIALCIVMQAPQDSAALFRTEVMSDAEKAVLANIAPKLSGCVRQGAEFRTNRTGLRALLALAAYRIAVTDTVESAT</sequence>
<dbReference type="AlphaFoldDB" id="A0A7W9ERQ6"/>
<accession>A0A7W9ERQ6</accession>
<reference evidence="1 2" key="1">
    <citation type="submission" date="2020-08" db="EMBL/GenBank/DDBJ databases">
        <title>Genomic Encyclopedia of Type Strains, Phase IV (KMG-IV): sequencing the most valuable type-strain genomes for metagenomic binning, comparative biology and taxonomic classification.</title>
        <authorList>
            <person name="Goeker M."/>
        </authorList>
    </citation>
    <scope>NUCLEOTIDE SEQUENCE [LARGE SCALE GENOMIC DNA]</scope>
    <source>
        <strain evidence="1 2">DSM 27163</strain>
    </source>
</reference>